<gene>
    <name evidence="1" type="ORF">CRT60_30490</name>
</gene>
<dbReference type="AlphaFoldDB" id="A0A2B8B8X1"/>
<comment type="caution">
    <text evidence="1">The sequence shown here is derived from an EMBL/GenBank/DDBJ whole genome shotgun (WGS) entry which is preliminary data.</text>
</comment>
<evidence type="ECO:0000313" key="2">
    <source>
        <dbReference type="Proteomes" id="UP000225379"/>
    </source>
</evidence>
<dbReference type="OrthoDB" id="4522767at2"/>
<reference evidence="2" key="1">
    <citation type="submission" date="2017-10" db="EMBL/GenBank/DDBJ databases">
        <authorList>
            <person name="Kravchenko I.K."/>
            <person name="Grouzdev D.S."/>
        </authorList>
    </citation>
    <scope>NUCLEOTIDE SEQUENCE [LARGE SCALE GENOMIC DNA]</scope>
    <source>
        <strain evidence="2">B2</strain>
    </source>
</reference>
<dbReference type="EMBL" id="PDKW01000043">
    <property type="protein sequence ID" value="PGH54149.1"/>
    <property type="molecule type" value="Genomic_DNA"/>
</dbReference>
<proteinExistence type="predicted"/>
<accession>A0A2B8B8X1</accession>
<organism evidence="1 2">
    <name type="scientific">Azospirillum palustre</name>
    <dbReference type="NCBI Taxonomy" id="2044885"/>
    <lineage>
        <taxon>Bacteria</taxon>
        <taxon>Pseudomonadati</taxon>
        <taxon>Pseudomonadota</taxon>
        <taxon>Alphaproteobacteria</taxon>
        <taxon>Rhodospirillales</taxon>
        <taxon>Azospirillaceae</taxon>
        <taxon>Azospirillum</taxon>
    </lineage>
</organism>
<name>A0A2B8B8X1_9PROT</name>
<protein>
    <submittedName>
        <fullName evidence="1">Uncharacterized protein</fullName>
    </submittedName>
</protein>
<evidence type="ECO:0000313" key="1">
    <source>
        <dbReference type="EMBL" id="PGH54149.1"/>
    </source>
</evidence>
<keyword evidence="2" id="KW-1185">Reference proteome</keyword>
<dbReference type="Proteomes" id="UP000225379">
    <property type="component" value="Unassembled WGS sequence"/>
</dbReference>
<dbReference type="RefSeq" id="WP_098740194.1">
    <property type="nucleotide sequence ID" value="NZ_PDKW01000043.1"/>
</dbReference>
<sequence>MPLTRQERNDLVRRLTQTEQALYDPDQVWDYDVLERMSDDIEEMHEQYSEGLPAVGVSRCPYCRKELALKADFFGLDGPFWGDMGEDVFVSACPHFLTYLGALDLRGHTPTLAETGIYNQIHAGPAVPFIVPRLMAIPGMACVLSVHDIVESRYRAYFMAYFANPPAPAEQGHQYWLRTQHMWNDPARGEQWKVCGDAWDFDLGRWLGNSRIAWIAPNDTSLALLAPAGCPYVGLPGRRHPVILHRGTLADRPAPTGQAPDLFD</sequence>